<evidence type="ECO:0000256" key="3">
    <source>
        <dbReference type="SAM" id="MobiDB-lite"/>
    </source>
</evidence>
<evidence type="ECO:0000256" key="1">
    <source>
        <dbReference type="ARBA" id="ARBA00022729"/>
    </source>
</evidence>
<keyword evidence="1" id="KW-0732">Signal</keyword>
<feature type="compositionally biased region" description="Low complexity" evidence="3">
    <location>
        <begin position="396"/>
        <end position="405"/>
    </location>
</feature>
<dbReference type="InterPro" id="IPR025928">
    <property type="entry name" value="Flocculin_t3_rpt"/>
</dbReference>
<keyword evidence="2" id="KW-0325">Glycoprotein</keyword>
<feature type="region of interest" description="Disordered" evidence="3">
    <location>
        <begin position="396"/>
        <end position="418"/>
    </location>
</feature>
<dbReference type="Pfam" id="PF13928">
    <property type="entry name" value="Flocculin_t3"/>
    <property type="match status" value="3"/>
</dbReference>
<dbReference type="Proteomes" id="UP000038830">
    <property type="component" value="Unassembled WGS sequence"/>
</dbReference>
<evidence type="ECO:0000313" key="5">
    <source>
        <dbReference type="Proteomes" id="UP000038830"/>
    </source>
</evidence>
<dbReference type="EMBL" id="CDQK01000001">
    <property type="protein sequence ID" value="CEP20412.1"/>
    <property type="molecule type" value="Genomic_DNA"/>
</dbReference>
<evidence type="ECO:0000313" key="4">
    <source>
        <dbReference type="EMBL" id="CEP20412.1"/>
    </source>
</evidence>
<sequence length="464" mass="47714">MVSFNTFAYAAFAAVASAQWTNSSSSELPSSSESFIISSSSSSAAESTPYITGYIGEEGSPVFEIVVPGSLGPWTGVEVSGSNDDTAYVFDSVDIAISDETVSAGTTTDDTFAGAYFNAILNEDDLIFLIYATATGGNPYSISATLSVSTADQKLVKRAVTTYDLSFTIEDDASSISSAPVTSTTTEEDISTTVVTITSCSDDKCTETPVTTGVTVVTTTIAGVVTEYTTYCPLSTETVTETAAETTVVTITSCAEDKCTPVVVTTGVTIVTKTEGGVVTEYTTYCPLTTTVTQKPTPTPAPVVYTTKTIVKPAPTSAVVTVTTCEEECHTVPVTTGVTVITKTEGGVPTEYTTYCPLSTTVVVTQPVGPAPTEGKTTVVETTTPAGKTEATVTTKTSTLAAPETEAPKTEAPETTKAPTVETTVVTTPVATAPAATVSTFEGAAANLRTGSALVLGSILLLLF</sequence>
<reference evidence="5" key="1">
    <citation type="journal article" date="2015" name="J. Biotechnol.">
        <title>The structure of the Cyberlindnera jadinii genome and its relation to Candida utilis analyzed by the occurrence of single nucleotide polymorphisms.</title>
        <authorList>
            <person name="Rupp O."/>
            <person name="Brinkrolf K."/>
            <person name="Buerth C."/>
            <person name="Kunigo M."/>
            <person name="Schneider J."/>
            <person name="Jaenicke S."/>
            <person name="Goesmann A."/>
            <person name="Puehler A."/>
            <person name="Jaeger K.-E."/>
            <person name="Ernst J.F."/>
        </authorList>
    </citation>
    <scope>NUCLEOTIDE SEQUENCE [LARGE SCALE GENOMIC DNA]</scope>
    <source>
        <strain evidence="5">ATCC 18201 / CBS 1600 / BCRC 20928 / JCM 3617 / NBRC 0987 / NRRL Y-1542</strain>
    </source>
</reference>
<proteinExistence type="predicted"/>
<gene>
    <name evidence="4" type="ORF">BN1211_0275</name>
</gene>
<protein>
    <submittedName>
        <fullName evidence="4">Uncharacterized protein</fullName>
    </submittedName>
</protein>
<evidence type="ECO:0000256" key="2">
    <source>
        <dbReference type="ARBA" id="ARBA00023180"/>
    </source>
</evidence>
<accession>A0A0H5BYY8</accession>
<name>A0A0H5BYY8_CYBJN</name>
<organism evidence="4 5">
    <name type="scientific">Cyberlindnera jadinii (strain ATCC 18201 / CBS 1600 / BCRC 20928 / JCM 3617 / NBRC 0987 / NRRL Y-1542)</name>
    <name type="common">Torula yeast</name>
    <name type="synonym">Candida utilis</name>
    <dbReference type="NCBI Taxonomy" id="983966"/>
    <lineage>
        <taxon>Eukaryota</taxon>
        <taxon>Fungi</taxon>
        <taxon>Dikarya</taxon>
        <taxon>Ascomycota</taxon>
        <taxon>Saccharomycotina</taxon>
        <taxon>Saccharomycetes</taxon>
        <taxon>Phaffomycetales</taxon>
        <taxon>Phaffomycetaceae</taxon>
        <taxon>Cyberlindnera</taxon>
    </lineage>
</organism>
<dbReference type="AlphaFoldDB" id="A0A0H5BYY8"/>